<evidence type="ECO:0000259" key="5">
    <source>
        <dbReference type="Pfam" id="PF22691"/>
    </source>
</evidence>
<feature type="domain" description="Thiolase-like protein type 1 additional C-terminal" evidence="4">
    <location>
        <begin position="413"/>
        <end position="484"/>
    </location>
</feature>
<feature type="domain" description="Thiolase C-terminal" evidence="5">
    <location>
        <begin position="278"/>
        <end position="349"/>
    </location>
</feature>
<comment type="similarity">
    <text evidence="1">Belongs to the thiolase-like superfamily. Thiolase family.</text>
</comment>
<dbReference type="Gene3D" id="2.40.50.840">
    <property type="match status" value="1"/>
</dbReference>
<evidence type="ECO:0000313" key="6">
    <source>
        <dbReference type="EMBL" id="ROR97924.1"/>
    </source>
</evidence>
<dbReference type="Gene3D" id="3.40.47.10">
    <property type="match status" value="1"/>
</dbReference>
<reference evidence="6 7" key="1">
    <citation type="submission" date="2018-11" db="EMBL/GenBank/DDBJ databases">
        <title>Genomic Encyclopedia of Type Strains, Phase IV (KMG-IV): sequencing the most valuable type-strain genomes for metagenomic binning, comparative biology and taxonomic classification.</title>
        <authorList>
            <person name="Goeker M."/>
        </authorList>
    </citation>
    <scope>NUCLEOTIDE SEQUENCE [LARGE SCALE GENOMIC DNA]</scope>
    <source>
        <strain evidence="6 7">DSM 100316</strain>
    </source>
</reference>
<dbReference type="GO" id="GO:0016746">
    <property type="term" value="F:acyltransferase activity"/>
    <property type="evidence" value="ECO:0007669"/>
    <property type="project" value="UniProtKB-KW"/>
</dbReference>
<dbReference type="InterPro" id="IPR040771">
    <property type="entry name" value="TLP1_add_C"/>
</dbReference>
<dbReference type="Pfam" id="PF22691">
    <property type="entry name" value="Thiolase_C_1"/>
    <property type="match status" value="1"/>
</dbReference>
<dbReference type="InterPro" id="IPR016039">
    <property type="entry name" value="Thiolase-like"/>
</dbReference>
<keyword evidence="2 6" id="KW-0808">Transferase</keyword>
<evidence type="ECO:0000256" key="2">
    <source>
        <dbReference type="ARBA" id="ARBA00022679"/>
    </source>
</evidence>
<dbReference type="SUPFAM" id="SSF53901">
    <property type="entry name" value="Thiolase-like"/>
    <property type="match status" value="1"/>
</dbReference>
<sequence length="494" mass="53331">MTINENNPVIVSVAAINQQLSEPLKGKEAVALMADACIAAADKIGCPELLSGAEELLCPQGLWSYNDPAGLVKPLIGNTQASTVLAKLGVLQQGLFNRACQRIQQGEIDIAIVMGGEAKFRSLQATIHGVELPETASTAPADLTLEPDEELWLEAEAVAGLGMPVGYYALMDSAWRHRQQISSERHRDDIAALYQRFNGIAQDNEYAWKRQPISAETIKTATSKNPMLASPYTKLHNTSWNVDQASALIFCSIKKARALGIAEEHWIYPAASTESNLMQAVSQRADLSRCFGAKHAGEKILAMADIDINDIALFELYSCFPIAVLSFADELGLLAQPSAADFTVTGGMPFAGGPLNNYVLQSTVRMIERMQAENKNYGLVSNVSGMNTKQAFCLYSKKPQAFAVADVTAEVAADSPRKNVDGNFNGEAEVVAFTVLFTDNQPERLLIIAEASCGTRAVACNQDSQLMARALEEDLIGLPVTVKQALFEPLAVTC</sequence>
<organism evidence="6 7">
    <name type="scientific">Sinobacterium caligoides</name>
    <dbReference type="NCBI Taxonomy" id="933926"/>
    <lineage>
        <taxon>Bacteria</taxon>
        <taxon>Pseudomonadati</taxon>
        <taxon>Pseudomonadota</taxon>
        <taxon>Gammaproteobacteria</taxon>
        <taxon>Cellvibrionales</taxon>
        <taxon>Spongiibacteraceae</taxon>
        <taxon>Sinobacterium</taxon>
    </lineage>
</organism>
<dbReference type="InterPro" id="IPR055140">
    <property type="entry name" value="Thiolase_C_2"/>
</dbReference>
<name>A0A3N2DET0_9GAMM</name>
<proteinExistence type="inferred from homology"/>
<evidence type="ECO:0000259" key="4">
    <source>
        <dbReference type="Pfam" id="PF18313"/>
    </source>
</evidence>
<dbReference type="EMBL" id="RKHR01000008">
    <property type="protein sequence ID" value="ROR97924.1"/>
    <property type="molecule type" value="Genomic_DNA"/>
</dbReference>
<dbReference type="AlphaFoldDB" id="A0A3N2DET0"/>
<dbReference type="RefSeq" id="WP_123713921.1">
    <property type="nucleotide sequence ID" value="NZ_RKHR01000008.1"/>
</dbReference>
<dbReference type="Proteomes" id="UP000275394">
    <property type="component" value="Unassembled WGS sequence"/>
</dbReference>
<keyword evidence="7" id="KW-1185">Reference proteome</keyword>
<keyword evidence="3" id="KW-0012">Acyltransferase</keyword>
<protein>
    <submittedName>
        <fullName evidence="6">Acetyl-CoA C-acetyltransferase</fullName>
    </submittedName>
</protein>
<dbReference type="Pfam" id="PF18313">
    <property type="entry name" value="TLP1_add_C"/>
    <property type="match status" value="1"/>
</dbReference>
<gene>
    <name evidence="6" type="ORF">EDC56_3593</name>
</gene>
<comment type="caution">
    <text evidence="6">The sequence shown here is derived from an EMBL/GenBank/DDBJ whole genome shotgun (WGS) entry which is preliminary data.</text>
</comment>
<evidence type="ECO:0000256" key="1">
    <source>
        <dbReference type="ARBA" id="ARBA00010982"/>
    </source>
</evidence>
<accession>A0A3N2DET0</accession>
<dbReference type="PANTHER" id="PTHR18919">
    <property type="entry name" value="ACETYL-COA C-ACYLTRANSFERASE"/>
    <property type="match status" value="1"/>
</dbReference>
<evidence type="ECO:0000313" key="7">
    <source>
        <dbReference type="Proteomes" id="UP000275394"/>
    </source>
</evidence>
<evidence type="ECO:0000256" key="3">
    <source>
        <dbReference type="ARBA" id="ARBA00023315"/>
    </source>
</evidence>
<dbReference type="PANTHER" id="PTHR18919:SF139">
    <property type="entry name" value="THIOLASE-LIKE PROTEIN TYPE 1 ADDITIONAL C-TERMINAL DOMAIN-CONTAINING PROTEIN"/>
    <property type="match status" value="1"/>
</dbReference>
<dbReference type="OrthoDB" id="4470569at2"/>